<dbReference type="Proteomes" id="UP000011058">
    <property type="component" value="Chromosome"/>
</dbReference>
<dbReference type="STRING" id="1166018.FAES_1502"/>
<dbReference type="OrthoDB" id="6057352at2"/>
<dbReference type="HOGENOM" id="CLU_055762_0_0_10"/>
<dbReference type="AlphaFoldDB" id="I0K5V9"/>
<keyword evidence="2" id="KW-1185">Reference proteome</keyword>
<dbReference type="EMBL" id="HE796683">
    <property type="protein sequence ID" value="CCG99512.1"/>
    <property type="molecule type" value="Genomic_DNA"/>
</dbReference>
<dbReference type="PATRIC" id="fig|1166018.3.peg.3235"/>
<sequence length="385" mass="44407">MRNFFAFIDEYGNNSFDFSTQGTHFIISAILVEESDKSKIEEEIEIIRKKYFQTGEIKSSKVANNDKRRITILSDMVKSNFKVYAISVDKRKLTGQGFGYKKSFYKFLNGLIYNELYKTFPDLKITVDEHGSNDFMRGFKKYVIEYHMPDLFSGSDFFFSGSPDNVLIQLADFVSGTLGRCFDETKLSDNSKTFLEILKHNLISIRSFPDEANPLAYLPDQSDTSYDPVIANYSINLANIFIDKKNGKLSTQEIDQVNCVKLLLLYFRAFGYNKYISAREIINHLNNFRNEPMQDQYFRTSVVAKLRDGGIIIASNSSGQRKGYKLPSCAEDLYNFINHGNSMIIPMLNRIKKCRDGIKLVTNNELDILDKPEYEMLKELILIFK</sequence>
<dbReference type="eggNOG" id="ENOG502ZAV3">
    <property type="taxonomic scope" value="Bacteria"/>
</dbReference>
<evidence type="ECO:0000313" key="1">
    <source>
        <dbReference type="EMBL" id="CCG99512.1"/>
    </source>
</evidence>
<evidence type="ECO:0000313" key="2">
    <source>
        <dbReference type="Proteomes" id="UP000011058"/>
    </source>
</evidence>
<dbReference type="KEGG" id="fae:FAES_1502"/>
<dbReference type="InterPro" id="IPR024524">
    <property type="entry name" value="DUF3800"/>
</dbReference>
<protein>
    <recommendedName>
        <fullName evidence="3">DUF3800 domain-containing protein</fullName>
    </recommendedName>
</protein>
<name>I0K5V9_9BACT</name>
<gene>
    <name evidence="1" type="ORF">FAES_1502</name>
</gene>
<dbReference type="RefSeq" id="WP_015330611.1">
    <property type="nucleotide sequence ID" value="NC_020054.1"/>
</dbReference>
<accession>I0K5V9</accession>
<evidence type="ECO:0008006" key="3">
    <source>
        <dbReference type="Google" id="ProtNLM"/>
    </source>
</evidence>
<reference evidence="1 2" key="1">
    <citation type="journal article" date="2012" name="J. Bacteriol.">
        <title>Genome Sequence of Fibrella aestuarina BUZ 2T, a Filamentous Marine Bacterium.</title>
        <authorList>
            <person name="Filippini M."/>
            <person name="Qi W."/>
            <person name="Blom J."/>
            <person name="Goesmann A."/>
            <person name="Smits T.H."/>
            <person name="Bagheri H.C."/>
        </authorList>
    </citation>
    <scope>NUCLEOTIDE SEQUENCE [LARGE SCALE GENOMIC DNA]</scope>
    <source>
        <strain evidence="2">BUZ 2T</strain>
    </source>
</reference>
<proteinExistence type="predicted"/>
<organism evidence="1 2">
    <name type="scientific">Fibrella aestuarina BUZ 2</name>
    <dbReference type="NCBI Taxonomy" id="1166018"/>
    <lineage>
        <taxon>Bacteria</taxon>
        <taxon>Pseudomonadati</taxon>
        <taxon>Bacteroidota</taxon>
        <taxon>Cytophagia</taxon>
        <taxon>Cytophagales</taxon>
        <taxon>Spirosomataceae</taxon>
        <taxon>Fibrella</taxon>
    </lineage>
</organism>
<dbReference type="Pfam" id="PF12686">
    <property type="entry name" value="DUF3800"/>
    <property type="match status" value="1"/>
</dbReference>